<evidence type="ECO:0000256" key="1">
    <source>
        <dbReference type="ARBA" id="ARBA00007613"/>
    </source>
</evidence>
<gene>
    <name evidence="4" type="ORF">FAZ98_28430</name>
</gene>
<keyword evidence="2" id="KW-0812">Transmembrane</keyword>
<keyword evidence="2" id="KW-1134">Transmembrane beta strand</keyword>
<evidence type="ECO:0000256" key="3">
    <source>
        <dbReference type="SAM" id="MobiDB-lite"/>
    </source>
</evidence>
<dbReference type="SUPFAM" id="SSF56954">
    <property type="entry name" value="Outer membrane efflux proteins (OEP)"/>
    <property type="match status" value="1"/>
</dbReference>
<dbReference type="AlphaFoldDB" id="A0A7Z2GPP5"/>
<evidence type="ECO:0000313" key="4">
    <source>
        <dbReference type="EMBL" id="QGZ65667.1"/>
    </source>
</evidence>
<comment type="subcellular location">
    <subcellularLocation>
        <location evidence="2">Cell membrane</location>
        <topology evidence="2">Lipid-anchor</topology>
    </subcellularLocation>
</comment>
<accession>A0A7Z2GPP5</accession>
<dbReference type="InterPro" id="IPR010131">
    <property type="entry name" value="MdtP/NodT-like"/>
</dbReference>
<proteinExistence type="inferred from homology"/>
<dbReference type="GO" id="GO:0005886">
    <property type="term" value="C:plasma membrane"/>
    <property type="evidence" value="ECO:0007669"/>
    <property type="project" value="UniProtKB-SubCell"/>
</dbReference>
<evidence type="ECO:0000256" key="2">
    <source>
        <dbReference type="RuleBase" id="RU362097"/>
    </source>
</evidence>
<evidence type="ECO:0000313" key="5">
    <source>
        <dbReference type="Proteomes" id="UP000433577"/>
    </source>
</evidence>
<feature type="region of interest" description="Disordered" evidence="3">
    <location>
        <begin position="516"/>
        <end position="567"/>
    </location>
</feature>
<dbReference type="Gene3D" id="2.20.200.10">
    <property type="entry name" value="Outer membrane efflux proteins (OEP)"/>
    <property type="match status" value="1"/>
</dbReference>
<keyword evidence="5" id="KW-1185">Reference proteome</keyword>
<sequence>MSATVPANPGRAADLESSDLNPPMARWFALAAKLSAKLFAKLSVTLFVTLSIAGSLAACSFVPAWQRPAVPLPAQWPAPDSKRPAGTAPAGTALSATVPVESQWWRAYGDPALDTLVVRALAHNFTLAQAVATVDAARANARVAGAPLLPALTLNGSVDRGHSPTSNSSAHKQSLFAQASYEIDFWGLHRANADSAAMRAEASAFDRDTAALTLTASVVDTYFQLQSLRRRVALAQSVADDARQLLALLVAQQAAGVATELQVQQQRNALATFEAAVPVLQTQQDQNAHLLATLLGEPPGTAATPGTATTPIESIAVPQARANLPAALLDMRPDIRAQEARLKAANFDIGAARAAFLPNLALTADGGFGSPSLAHFLANPLGYVAASLSAPLFEGGALSGQLAINEALVREAAAGYRQTVLTALQDVEDALSASAQQALAEASEAQAAEAAAKAAGLAQASYGAGTVDFLTVLDAQRTRYQSEDALVQAHLARLQASVGLFRAFGGGCVSNGCLAQNPQDSQNPPNPQNVKGAENETSAQNTKDAPLAPSSELASGASPRFTEPLAR</sequence>
<dbReference type="GO" id="GO:0015562">
    <property type="term" value="F:efflux transmembrane transporter activity"/>
    <property type="evidence" value="ECO:0007669"/>
    <property type="project" value="InterPro"/>
</dbReference>
<comment type="similarity">
    <text evidence="1 2">Belongs to the outer membrane factor (OMF) (TC 1.B.17) family.</text>
</comment>
<dbReference type="EMBL" id="CP046915">
    <property type="protein sequence ID" value="QGZ65667.1"/>
    <property type="molecule type" value="Genomic_DNA"/>
</dbReference>
<dbReference type="Proteomes" id="UP000433577">
    <property type="component" value="Chromosome 3"/>
</dbReference>
<dbReference type="Gene3D" id="1.20.1600.10">
    <property type="entry name" value="Outer membrane efflux proteins (OEP)"/>
    <property type="match status" value="1"/>
</dbReference>
<name>A0A7Z2GPP5_9BURK</name>
<dbReference type="KEGG" id="pacs:FAZ98_28430"/>
<protein>
    <submittedName>
        <fullName evidence="4">Efflux transporter outer membrane subunit</fullName>
    </submittedName>
</protein>
<organism evidence="4 5">
    <name type="scientific">Paraburkholderia acidisoli</name>
    <dbReference type="NCBI Taxonomy" id="2571748"/>
    <lineage>
        <taxon>Bacteria</taxon>
        <taxon>Pseudomonadati</taxon>
        <taxon>Pseudomonadota</taxon>
        <taxon>Betaproteobacteria</taxon>
        <taxon>Burkholderiales</taxon>
        <taxon>Burkholderiaceae</taxon>
        <taxon>Paraburkholderia</taxon>
    </lineage>
</organism>
<keyword evidence="2" id="KW-0472">Membrane</keyword>
<dbReference type="PANTHER" id="PTHR30203:SF33">
    <property type="entry name" value="BLR4455 PROTEIN"/>
    <property type="match status" value="1"/>
</dbReference>
<dbReference type="Pfam" id="PF02321">
    <property type="entry name" value="OEP"/>
    <property type="match status" value="2"/>
</dbReference>
<reference evidence="4 5" key="1">
    <citation type="submission" date="2019-12" db="EMBL/GenBank/DDBJ databases">
        <title>Paraburkholderia acidiphila 7Q-K02 sp. nov and Paraburkholderia acidisoli DHF22 sp. nov., two strains isolated from forest soil.</title>
        <authorList>
            <person name="Gao Z."/>
            <person name="Qiu L."/>
        </authorList>
    </citation>
    <scope>NUCLEOTIDE SEQUENCE [LARGE SCALE GENOMIC DNA]</scope>
    <source>
        <strain evidence="4 5">DHF22</strain>
    </source>
</reference>
<dbReference type="PANTHER" id="PTHR30203">
    <property type="entry name" value="OUTER MEMBRANE CATION EFFLUX PROTEIN"/>
    <property type="match status" value="1"/>
</dbReference>
<dbReference type="InterPro" id="IPR003423">
    <property type="entry name" value="OMP_efflux"/>
</dbReference>
<dbReference type="NCBIfam" id="TIGR01845">
    <property type="entry name" value="outer_NodT"/>
    <property type="match status" value="1"/>
</dbReference>
<keyword evidence="2" id="KW-0449">Lipoprotein</keyword>
<dbReference type="RefSeq" id="WP_233272873.1">
    <property type="nucleotide sequence ID" value="NZ_CP046915.1"/>
</dbReference>
<keyword evidence="2" id="KW-0564">Palmitate</keyword>